<evidence type="ECO:0000256" key="8">
    <source>
        <dbReference type="ARBA" id="ARBA00068882"/>
    </source>
</evidence>
<reference evidence="12 13" key="1">
    <citation type="journal article" date="2013" name="Stand. Genomic Sci.">
        <title>Genome sequence of the reddish-pigmented Rubellimicrobium thermophilum type strain (DSM 16684(T)), a member of the Roseobacter clade.</title>
        <authorList>
            <person name="Fiebig A."/>
            <person name="Riedel T."/>
            <person name="Gronow S."/>
            <person name="Petersen J."/>
            <person name="Klenk H.P."/>
            <person name="Goker M."/>
        </authorList>
    </citation>
    <scope>NUCLEOTIDE SEQUENCE [LARGE SCALE GENOMIC DNA]</scope>
    <source>
        <strain evidence="12 13">DSM 16684</strain>
    </source>
</reference>
<protein>
    <recommendedName>
        <fullName evidence="8">Protein p34</fullName>
    </recommendedName>
</protein>
<feature type="transmembrane region" description="Helical" evidence="9">
    <location>
        <begin position="77"/>
        <end position="101"/>
    </location>
</feature>
<dbReference type="GO" id="GO:0006882">
    <property type="term" value="P:intracellular zinc ion homeostasis"/>
    <property type="evidence" value="ECO:0007669"/>
    <property type="project" value="TreeGrafter"/>
</dbReference>
<dbReference type="FunFam" id="3.30.70.1350:FF:000002">
    <property type="entry name" value="Ferrous-iron efflux pump FieF"/>
    <property type="match status" value="1"/>
</dbReference>
<dbReference type="InterPro" id="IPR002524">
    <property type="entry name" value="Cation_efflux"/>
</dbReference>
<accession>S9QU99</accession>
<feature type="transmembrane region" description="Helical" evidence="9">
    <location>
        <begin position="154"/>
        <end position="173"/>
    </location>
</feature>
<proteinExistence type="inferred from homology"/>
<dbReference type="HOGENOM" id="CLU_013430_3_0_5"/>
<dbReference type="Proteomes" id="UP000015346">
    <property type="component" value="Unassembled WGS sequence"/>
</dbReference>
<dbReference type="GO" id="GO:0015093">
    <property type="term" value="F:ferrous iron transmembrane transporter activity"/>
    <property type="evidence" value="ECO:0007669"/>
    <property type="project" value="TreeGrafter"/>
</dbReference>
<name>S9QU99_9RHOB</name>
<evidence type="ECO:0000259" key="10">
    <source>
        <dbReference type="Pfam" id="PF01545"/>
    </source>
</evidence>
<evidence type="ECO:0000256" key="7">
    <source>
        <dbReference type="ARBA" id="ARBA00023136"/>
    </source>
</evidence>
<dbReference type="PATRIC" id="fig|1123069.3.peg.2761"/>
<keyword evidence="13" id="KW-1185">Reference proteome</keyword>
<dbReference type="Pfam" id="PF01545">
    <property type="entry name" value="Cation_efflux"/>
    <property type="match status" value="1"/>
</dbReference>
<dbReference type="EMBL" id="AOLV01000033">
    <property type="protein sequence ID" value="EPX83167.1"/>
    <property type="molecule type" value="Genomic_DNA"/>
</dbReference>
<dbReference type="InterPro" id="IPR036837">
    <property type="entry name" value="Cation_efflux_CTD_sf"/>
</dbReference>
<keyword evidence="4" id="KW-1003">Cell membrane</keyword>
<keyword evidence="5 9" id="KW-0812">Transmembrane</keyword>
<dbReference type="Pfam" id="PF16916">
    <property type="entry name" value="ZT_dimer"/>
    <property type="match status" value="1"/>
</dbReference>
<dbReference type="NCBIfam" id="TIGR01297">
    <property type="entry name" value="CDF"/>
    <property type="match status" value="1"/>
</dbReference>
<evidence type="ECO:0000256" key="6">
    <source>
        <dbReference type="ARBA" id="ARBA00022989"/>
    </source>
</evidence>
<feature type="domain" description="Cation efflux protein cytoplasmic" evidence="11">
    <location>
        <begin position="209"/>
        <end position="286"/>
    </location>
</feature>
<dbReference type="PANTHER" id="PTHR43840:SF15">
    <property type="entry name" value="MITOCHONDRIAL METAL TRANSPORTER 1-RELATED"/>
    <property type="match status" value="1"/>
</dbReference>
<evidence type="ECO:0000256" key="1">
    <source>
        <dbReference type="ARBA" id="ARBA00004651"/>
    </source>
</evidence>
<evidence type="ECO:0000256" key="3">
    <source>
        <dbReference type="ARBA" id="ARBA00022448"/>
    </source>
</evidence>
<comment type="caution">
    <text evidence="12">The sequence shown here is derived from an EMBL/GenBank/DDBJ whole genome shotgun (WGS) entry which is preliminary data.</text>
</comment>
<dbReference type="GO" id="GO:0015341">
    <property type="term" value="F:zinc efflux antiporter activity"/>
    <property type="evidence" value="ECO:0007669"/>
    <property type="project" value="TreeGrafter"/>
</dbReference>
<evidence type="ECO:0000256" key="5">
    <source>
        <dbReference type="ARBA" id="ARBA00022692"/>
    </source>
</evidence>
<dbReference type="GO" id="GO:0015086">
    <property type="term" value="F:cadmium ion transmembrane transporter activity"/>
    <property type="evidence" value="ECO:0007669"/>
    <property type="project" value="TreeGrafter"/>
</dbReference>
<keyword evidence="3" id="KW-0813">Transport</keyword>
<dbReference type="InterPro" id="IPR058533">
    <property type="entry name" value="Cation_efflux_TM"/>
</dbReference>
<evidence type="ECO:0000313" key="12">
    <source>
        <dbReference type="EMBL" id="EPX83167.1"/>
    </source>
</evidence>
<evidence type="ECO:0000256" key="4">
    <source>
        <dbReference type="ARBA" id="ARBA00022475"/>
    </source>
</evidence>
<evidence type="ECO:0000313" key="13">
    <source>
        <dbReference type="Proteomes" id="UP000015346"/>
    </source>
</evidence>
<dbReference type="InterPro" id="IPR050291">
    <property type="entry name" value="CDF_Transporter"/>
</dbReference>
<feature type="transmembrane region" description="Helical" evidence="9">
    <location>
        <begin position="113"/>
        <end position="133"/>
    </location>
</feature>
<organism evidence="12 13">
    <name type="scientific">Rubellimicrobium thermophilum DSM 16684</name>
    <dbReference type="NCBI Taxonomy" id="1123069"/>
    <lineage>
        <taxon>Bacteria</taxon>
        <taxon>Pseudomonadati</taxon>
        <taxon>Pseudomonadota</taxon>
        <taxon>Alphaproteobacteria</taxon>
        <taxon>Rhodobacterales</taxon>
        <taxon>Roseobacteraceae</taxon>
        <taxon>Rubellimicrobium</taxon>
    </lineage>
</organism>
<comment type="similarity">
    <text evidence="2">Belongs to the cation diffusion facilitator (CDF) transporter (TC 2.A.4) family.</text>
</comment>
<feature type="domain" description="Cation efflux protein transmembrane" evidence="10">
    <location>
        <begin position="12"/>
        <end position="204"/>
    </location>
</feature>
<dbReference type="InterPro" id="IPR027469">
    <property type="entry name" value="Cation_efflux_TMD_sf"/>
</dbReference>
<dbReference type="Gene3D" id="3.30.70.1350">
    <property type="entry name" value="Cation efflux protein, cytoplasmic domain"/>
    <property type="match status" value="1"/>
</dbReference>
<dbReference type="GO" id="GO:0005886">
    <property type="term" value="C:plasma membrane"/>
    <property type="evidence" value="ECO:0007669"/>
    <property type="project" value="UniProtKB-SubCell"/>
</dbReference>
<evidence type="ECO:0000256" key="9">
    <source>
        <dbReference type="SAM" id="Phobius"/>
    </source>
</evidence>
<dbReference type="Gene3D" id="1.20.1510.10">
    <property type="entry name" value="Cation efflux protein transmembrane domain"/>
    <property type="match status" value="1"/>
</dbReference>
<dbReference type="PANTHER" id="PTHR43840">
    <property type="entry name" value="MITOCHONDRIAL METAL TRANSPORTER 1-RELATED"/>
    <property type="match status" value="1"/>
</dbReference>
<sequence>MPIDRVQSIAALSILLGLIVLGLKFLAWWLTGSVALYSDALESVVNVVTAAVALLAVRGSAKPADAGHPWGHGKVEYFSAVAVGVLIVVAALLILGEAWAAFRAPRPFEADPLGLLANALAAVLNGIWCTILIRQGRRLRSPALIADGRHLLTDILSSAGVLAGVLLAAATGWTLLDPALAALVALVILWSGWQLIRDSVGGLMDVAVPDPLLARIREVIAANAEGAIEAHDLRTRHAGPMTFVEFHLVVPGGMSVSEAHDICDRLERKIRETVEPAHIAIHVEPEDKAKHAGIVVL</sequence>
<feature type="transmembrane region" description="Helical" evidence="9">
    <location>
        <begin position="9"/>
        <end position="30"/>
    </location>
</feature>
<keyword evidence="6 9" id="KW-1133">Transmembrane helix</keyword>
<evidence type="ECO:0000256" key="2">
    <source>
        <dbReference type="ARBA" id="ARBA00008114"/>
    </source>
</evidence>
<dbReference type="AlphaFoldDB" id="S9QU99"/>
<gene>
    <name evidence="12" type="ORF">ruthe_02784</name>
</gene>
<dbReference type="InterPro" id="IPR027470">
    <property type="entry name" value="Cation_efflux_CTD"/>
</dbReference>
<dbReference type="SUPFAM" id="SSF161111">
    <property type="entry name" value="Cation efflux protein transmembrane domain-like"/>
    <property type="match status" value="1"/>
</dbReference>
<feature type="transmembrane region" description="Helical" evidence="9">
    <location>
        <begin position="179"/>
        <end position="196"/>
    </location>
</feature>
<comment type="subcellular location">
    <subcellularLocation>
        <location evidence="1">Cell membrane</location>
        <topology evidence="1">Multi-pass membrane protein</topology>
    </subcellularLocation>
</comment>
<keyword evidence="7 9" id="KW-0472">Membrane</keyword>
<dbReference type="SUPFAM" id="SSF160240">
    <property type="entry name" value="Cation efflux protein cytoplasmic domain-like"/>
    <property type="match status" value="1"/>
</dbReference>
<feature type="transmembrane region" description="Helical" evidence="9">
    <location>
        <begin position="36"/>
        <end position="57"/>
    </location>
</feature>
<evidence type="ECO:0000259" key="11">
    <source>
        <dbReference type="Pfam" id="PF16916"/>
    </source>
</evidence>
<dbReference type="STRING" id="1123069.ruthe_02784"/>